<proteinExistence type="inferred from homology"/>
<evidence type="ECO:0000256" key="4">
    <source>
        <dbReference type="ARBA" id="ARBA00022989"/>
    </source>
</evidence>
<feature type="transmembrane region" description="Helical" evidence="8">
    <location>
        <begin position="359"/>
        <end position="382"/>
    </location>
</feature>
<comment type="subcellular location">
    <subcellularLocation>
        <location evidence="1">Membrane</location>
        <topology evidence="1">Multi-pass membrane protein</topology>
    </subcellularLocation>
</comment>
<dbReference type="AlphaFoldDB" id="A0A7R9LDE5"/>
<evidence type="ECO:0000256" key="8">
    <source>
        <dbReference type="SAM" id="Phobius"/>
    </source>
</evidence>
<feature type="compositionally biased region" description="Polar residues" evidence="7">
    <location>
        <begin position="414"/>
        <end position="429"/>
    </location>
</feature>
<dbReference type="PANTHER" id="PTHR10926">
    <property type="entry name" value="CELL CYCLE CONTROL PROTEIN 50"/>
    <property type="match status" value="1"/>
</dbReference>
<evidence type="ECO:0000256" key="1">
    <source>
        <dbReference type="ARBA" id="ARBA00004141"/>
    </source>
</evidence>
<protein>
    <recommendedName>
        <fullName evidence="11">Cell cycle control protein 50A</fullName>
    </recommendedName>
</protein>
<keyword evidence="5 6" id="KW-0472">Membrane</keyword>
<evidence type="ECO:0000313" key="10">
    <source>
        <dbReference type="Proteomes" id="UP000728032"/>
    </source>
</evidence>
<keyword evidence="4 8" id="KW-1133">Transmembrane helix</keyword>
<evidence type="ECO:0000313" key="9">
    <source>
        <dbReference type="EMBL" id="CAD7639628.1"/>
    </source>
</evidence>
<feature type="region of interest" description="Disordered" evidence="7">
    <location>
        <begin position="403"/>
        <end position="429"/>
    </location>
</feature>
<dbReference type="InterPro" id="IPR005045">
    <property type="entry name" value="CDC50/LEM3_fam"/>
</dbReference>
<evidence type="ECO:0000256" key="6">
    <source>
        <dbReference type="PIRNR" id="PIRNR015840"/>
    </source>
</evidence>
<dbReference type="GO" id="GO:0005783">
    <property type="term" value="C:endoplasmic reticulum"/>
    <property type="evidence" value="ECO:0007669"/>
    <property type="project" value="TreeGrafter"/>
</dbReference>
<evidence type="ECO:0000256" key="7">
    <source>
        <dbReference type="SAM" id="MobiDB-lite"/>
    </source>
</evidence>
<feature type="transmembrane region" description="Helical" evidence="8">
    <location>
        <begin position="72"/>
        <end position="98"/>
    </location>
</feature>
<dbReference type="Pfam" id="PF03381">
    <property type="entry name" value="CDC50"/>
    <property type="match status" value="1"/>
</dbReference>
<dbReference type="PIRSF" id="PIRSF015840">
    <property type="entry name" value="DUF284_TM_euk"/>
    <property type="match status" value="1"/>
</dbReference>
<name>A0A7R9LDE5_9ACAR</name>
<dbReference type="EMBL" id="CAJPVJ010000454">
    <property type="protein sequence ID" value="CAG2162506.1"/>
    <property type="molecule type" value="Genomic_DNA"/>
</dbReference>
<dbReference type="Proteomes" id="UP000728032">
    <property type="component" value="Unassembled WGS sequence"/>
</dbReference>
<sequence length="429" mass="49076">MAEVNYTAGTSSAEDEALQALDASVEIVDPKIASSSHSNGQEVDDKEEKEKESNRPSGADWKQQRLPAWQPILTADTVLPAFFLLGIALIPIGIGLLLSSNSVQEISYDYTDCKAHGSSSKCMDLIKNPRKRSKCECQINITLSEDFKAPVFFYYGLNGYYQNHRRYAKSRDDSQLTGKNPRAKAEDLSADCDPYRKDVNGRTIVPCGAIANSLFNDTFRLYYETDDHMWEPVDLVQTHIAWPTDKRYKFNNPKEWDPGMGHPPYWTKNIDDLDHTNPSNNGFDNEHLMVWMRTAALPTFRKLWARIDHDQNILWRISLPKRKYQLKIQYNYPVVFDKYNADKYIYISNTSWLGGKNPFLGYAYIVTGAICLILWVLFLILVRKYGQKPKDIVDIGPKTKYEFKKSKPVDSGDESTQPLRTTTVTFSQS</sequence>
<comment type="similarity">
    <text evidence="2 6">Belongs to the CDC50/LEM3 family.</text>
</comment>
<evidence type="ECO:0000256" key="3">
    <source>
        <dbReference type="ARBA" id="ARBA00022692"/>
    </source>
</evidence>
<dbReference type="OrthoDB" id="340608at2759"/>
<keyword evidence="3 8" id="KW-0812">Transmembrane</keyword>
<gene>
    <name evidence="9" type="ORF">ONB1V03_LOCUS2099</name>
</gene>
<reference evidence="9" key="1">
    <citation type="submission" date="2020-11" db="EMBL/GenBank/DDBJ databases">
        <authorList>
            <person name="Tran Van P."/>
        </authorList>
    </citation>
    <scope>NUCLEOTIDE SEQUENCE</scope>
</reference>
<accession>A0A7R9LDE5</accession>
<dbReference type="GO" id="GO:0005794">
    <property type="term" value="C:Golgi apparatus"/>
    <property type="evidence" value="ECO:0007669"/>
    <property type="project" value="TreeGrafter"/>
</dbReference>
<evidence type="ECO:0008006" key="11">
    <source>
        <dbReference type="Google" id="ProtNLM"/>
    </source>
</evidence>
<evidence type="ECO:0000256" key="5">
    <source>
        <dbReference type="ARBA" id="ARBA00023136"/>
    </source>
</evidence>
<dbReference type="EMBL" id="OC915279">
    <property type="protein sequence ID" value="CAD7639628.1"/>
    <property type="molecule type" value="Genomic_DNA"/>
</dbReference>
<dbReference type="GO" id="GO:0005886">
    <property type="term" value="C:plasma membrane"/>
    <property type="evidence" value="ECO:0007669"/>
    <property type="project" value="TreeGrafter"/>
</dbReference>
<evidence type="ECO:0000256" key="2">
    <source>
        <dbReference type="ARBA" id="ARBA00009457"/>
    </source>
</evidence>
<organism evidence="9">
    <name type="scientific">Oppiella nova</name>
    <dbReference type="NCBI Taxonomy" id="334625"/>
    <lineage>
        <taxon>Eukaryota</taxon>
        <taxon>Metazoa</taxon>
        <taxon>Ecdysozoa</taxon>
        <taxon>Arthropoda</taxon>
        <taxon>Chelicerata</taxon>
        <taxon>Arachnida</taxon>
        <taxon>Acari</taxon>
        <taxon>Acariformes</taxon>
        <taxon>Sarcoptiformes</taxon>
        <taxon>Oribatida</taxon>
        <taxon>Brachypylina</taxon>
        <taxon>Oppioidea</taxon>
        <taxon>Oppiidae</taxon>
        <taxon>Oppiella</taxon>
    </lineage>
</organism>
<feature type="region of interest" description="Disordered" evidence="7">
    <location>
        <begin position="30"/>
        <end position="61"/>
    </location>
</feature>
<dbReference type="PANTHER" id="PTHR10926:SF0">
    <property type="entry name" value="CDC50, ISOFORM A"/>
    <property type="match status" value="1"/>
</dbReference>
<keyword evidence="10" id="KW-1185">Reference proteome</keyword>